<dbReference type="InterPro" id="IPR050091">
    <property type="entry name" value="PKS_NRPS_Biosynth_Enz"/>
</dbReference>
<protein>
    <submittedName>
        <fullName evidence="10">Uncharacterized protein</fullName>
    </submittedName>
</protein>
<dbReference type="InterPro" id="IPR001227">
    <property type="entry name" value="Ac_transferase_dom_sf"/>
</dbReference>
<dbReference type="InterPro" id="IPR049551">
    <property type="entry name" value="PKS_DH_C"/>
</dbReference>
<dbReference type="PROSITE" id="PS52019">
    <property type="entry name" value="PKS_MFAS_DH"/>
    <property type="match status" value="1"/>
</dbReference>
<evidence type="ECO:0000259" key="8">
    <source>
        <dbReference type="PROSITE" id="PS52004"/>
    </source>
</evidence>
<dbReference type="Gene3D" id="3.10.129.110">
    <property type="entry name" value="Polyketide synthase dehydratase"/>
    <property type="match status" value="1"/>
</dbReference>
<dbReference type="InterPro" id="IPR013154">
    <property type="entry name" value="ADH-like_N"/>
</dbReference>
<dbReference type="InterPro" id="IPR036736">
    <property type="entry name" value="ACP-like_sf"/>
</dbReference>
<dbReference type="GO" id="GO:0004312">
    <property type="term" value="F:fatty acid synthase activity"/>
    <property type="evidence" value="ECO:0007669"/>
    <property type="project" value="TreeGrafter"/>
</dbReference>
<dbReference type="InterPro" id="IPR049900">
    <property type="entry name" value="PKS_mFAS_DH"/>
</dbReference>
<dbReference type="InterPro" id="IPR016039">
    <property type="entry name" value="Thiolase-like"/>
</dbReference>
<dbReference type="InterPro" id="IPR042104">
    <property type="entry name" value="PKS_dehydratase_sf"/>
</dbReference>
<feature type="active site" description="Proton acceptor; for dehydratase activity" evidence="6">
    <location>
        <position position="965"/>
    </location>
</feature>
<keyword evidence="11" id="KW-1185">Reference proteome</keyword>
<dbReference type="SUPFAM" id="SSF47336">
    <property type="entry name" value="ACP-like"/>
    <property type="match status" value="1"/>
</dbReference>
<dbReference type="SMART" id="SM00823">
    <property type="entry name" value="PKS_PP"/>
    <property type="match status" value="1"/>
</dbReference>
<dbReference type="Pfam" id="PF21089">
    <property type="entry name" value="PKS_DH_N"/>
    <property type="match status" value="1"/>
</dbReference>
<dbReference type="SUPFAM" id="SSF50129">
    <property type="entry name" value="GroES-like"/>
    <property type="match status" value="1"/>
</dbReference>
<keyword evidence="1" id="KW-0596">Phosphopantetheine</keyword>
<dbReference type="FunFam" id="3.40.50.720:FF:000209">
    <property type="entry name" value="Polyketide synthase Pks12"/>
    <property type="match status" value="1"/>
</dbReference>
<dbReference type="Gene3D" id="3.90.180.10">
    <property type="entry name" value="Medium-chain alcohol dehydrogenases, catalytic domain"/>
    <property type="match status" value="1"/>
</dbReference>
<evidence type="ECO:0000313" key="11">
    <source>
        <dbReference type="Proteomes" id="UP000177622"/>
    </source>
</evidence>
<dbReference type="InterPro" id="IPR014031">
    <property type="entry name" value="Ketoacyl_synth_C"/>
</dbReference>
<dbReference type="InterPro" id="IPR020843">
    <property type="entry name" value="ER"/>
</dbReference>
<dbReference type="Pfam" id="PF00109">
    <property type="entry name" value="ketoacyl-synt"/>
    <property type="match status" value="1"/>
</dbReference>
<dbReference type="InterPro" id="IPR006162">
    <property type="entry name" value="Ppantetheine_attach_site"/>
</dbReference>
<dbReference type="GeneID" id="34582399"/>
<evidence type="ECO:0000256" key="3">
    <source>
        <dbReference type="ARBA" id="ARBA00022603"/>
    </source>
</evidence>
<dbReference type="InterPro" id="IPR020807">
    <property type="entry name" value="PKS_DH"/>
</dbReference>
<dbReference type="InterPro" id="IPR056501">
    <property type="entry name" value="NAD-bd_HRPKS_sdrA"/>
</dbReference>
<evidence type="ECO:0000256" key="1">
    <source>
        <dbReference type="ARBA" id="ARBA00022450"/>
    </source>
</evidence>
<dbReference type="Pfam" id="PF23114">
    <property type="entry name" value="NAD-bd_HRPKS_sdrA"/>
    <property type="match status" value="1"/>
</dbReference>
<evidence type="ECO:0000256" key="4">
    <source>
        <dbReference type="ARBA" id="ARBA00022679"/>
    </source>
</evidence>
<dbReference type="InterPro" id="IPR016035">
    <property type="entry name" value="Acyl_Trfase/lysoPLipase"/>
</dbReference>
<dbReference type="PROSITE" id="PS50075">
    <property type="entry name" value="CARRIER"/>
    <property type="match status" value="1"/>
</dbReference>
<dbReference type="PANTHER" id="PTHR43775:SF13">
    <property type="entry name" value="POLYKETIDE SYNTHASE 1"/>
    <property type="match status" value="1"/>
</dbReference>
<dbReference type="InterPro" id="IPR014043">
    <property type="entry name" value="Acyl_transferase_dom"/>
</dbReference>
<feature type="domain" description="Carrier" evidence="7">
    <location>
        <begin position="2134"/>
        <end position="2211"/>
    </location>
</feature>
<dbReference type="InterPro" id="IPR011032">
    <property type="entry name" value="GroES-like_sf"/>
</dbReference>
<dbReference type="Pfam" id="PF14765">
    <property type="entry name" value="PS-DH"/>
    <property type="match status" value="1"/>
</dbReference>
<dbReference type="InterPro" id="IPR020806">
    <property type="entry name" value="PKS_PP-bd"/>
</dbReference>
<dbReference type="SUPFAM" id="SSF52151">
    <property type="entry name" value="FabD/lysophospholipase-like"/>
    <property type="match status" value="1"/>
</dbReference>
<dbReference type="CDD" id="cd05195">
    <property type="entry name" value="enoyl_red"/>
    <property type="match status" value="1"/>
</dbReference>
<dbReference type="GO" id="GO:0008168">
    <property type="term" value="F:methyltransferase activity"/>
    <property type="evidence" value="ECO:0007669"/>
    <property type="project" value="UniProtKB-KW"/>
</dbReference>
<feature type="domain" description="PKS/mFAS DH" evidence="9">
    <location>
        <begin position="933"/>
        <end position="1255"/>
    </location>
</feature>
<evidence type="ECO:0000256" key="2">
    <source>
        <dbReference type="ARBA" id="ARBA00022553"/>
    </source>
</evidence>
<dbReference type="InterPro" id="IPR014030">
    <property type="entry name" value="Ketoacyl_synth_N"/>
</dbReference>
<dbReference type="SMART" id="SM00829">
    <property type="entry name" value="PKS_ER"/>
    <property type="match status" value="1"/>
</dbReference>
<dbReference type="Pfam" id="PF13602">
    <property type="entry name" value="ADH_zinc_N_2"/>
    <property type="match status" value="1"/>
</dbReference>
<feature type="domain" description="Ketosynthase family 3 (KS3)" evidence="8">
    <location>
        <begin position="20"/>
        <end position="445"/>
    </location>
</feature>
<dbReference type="STRING" id="1835702.A0A1F5L1D4"/>
<dbReference type="Pfam" id="PF08659">
    <property type="entry name" value="KR"/>
    <property type="match status" value="1"/>
</dbReference>
<dbReference type="Pfam" id="PF02801">
    <property type="entry name" value="Ketoacyl-synt_C"/>
    <property type="match status" value="1"/>
</dbReference>
<dbReference type="RefSeq" id="XP_022482479.1">
    <property type="nucleotide sequence ID" value="XM_022637665.1"/>
</dbReference>
<evidence type="ECO:0000313" key="10">
    <source>
        <dbReference type="EMBL" id="OGE47012.1"/>
    </source>
</evidence>
<keyword evidence="4" id="KW-0808">Transferase</keyword>
<dbReference type="GO" id="GO:0030639">
    <property type="term" value="P:polyketide biosynthetic process"/>
    <property type="evidence" value="ECO:0007669"/>
    <property type="project" value="UniProtKB-ARBA"/>
</dbReference>
<dbReference type="SMART" id="SM00825">
    <property type="entry name" value="PKS_KS"/>
    <property type="match status" value="1"/>
</dbReference>
<dbReference type="SUPFAM" id="SSF51735">
    <property type="entry name" value="NAD(P)-binding Rossmann-fold domains"/>
    <property type="match status" value="2"/>
</dbReference>
<feature type="region of interest" description="N-terminal hotdog fold" evidence="6">
    <location>
        <begin position="933"/>
        <end position="1068"/>
    </location>
</feature>
<dbReference type="InterPro" id="IPR057326">
    <property type="entry name" value="KR_dom"/>
</dbReference>
<dbReference type="SMART" id="SM00822">
    <property type="entry name" value="PKS_KR"/>
    <property type="match status" value="1"/>
</dbReference>
<dbReference type="PANTHER" id="PTHR43775">
    <property type="entry name" value="FATTY ACID SYNTHASE"/>
    <property type="match status" value="1"/>
</dbReference>
<dbReference type="InterPro" id="IPR049552">
    <property type="entry name" value="PKS_DH_N"/>
</dbReference>
<dbReference type="GO" id="GO:0004315">
    <property type="term" value="F:3-oxoacyl-[acyl-carrier-protein] synthase activity"/>
    <property type="evidence" value="ECO:0007669"/>
    <property type="project" value="InterPro"/>
</dbReference>
<name>A0A1F5L1D4_PENAI</name>
<dbReference type="Gene3D" id="1.10.1200.10">
    <property type="entry name" value="ACP-like"/>
    <property type="match status" value="1"/>
</dbReference>
<evidence type="ECO:0000259" key="7">
    <source>
        <dbReference type="PROSITE" id="PS50075"/>
    </source>
</evidence>
<dbReference type="SMART" id="SM00826">
    <property type="entry name" value="PKS_DH"/>
    <property type="match status" value="1"/>
</dbReference>
<dbReference type="PROSITE" id="PS00606">
    <property type="entry name" value="KS3_1"/>
    <property type="match status" value="1"/>
</dbReference>
<feature type="region of interest" description="C-terminal hotdog fold" evidence="6">
    <location>
        <begin position="1097"/>
        <end position="1255"/>
    </location>
</feature>
<dbReference type="InterPro" id="IPR009081">
    <property type="entry name" value="PP-bd_ACP"/>
</dbReference>
<dbReference type="InterPro" id="IPR016036">
    <property type="entry name" value="Malonyl_transacylase_ACP-bd"/>
</dbReference>
<dbReference type="GO" id="GO:0016491">
    <property type="term" value="F:oxidoreductase activity"/>
    <property type="evidence" value="ECO:0007669"/>
    <property type="project" value="InterPro"/>
</dbReference>
<keyword evidence="5" id="KW-0511">Multifunctional enzyme</keyword>
<dbReference type="GO" id="GO:0032259">
    <property type="term" value="P:methylation"/>
    <property type="evidence" value="ECO:0007669"/>
    <property type="project" value="UniProtKB-KW"/>
</dbReference>
<gene>
    <name evidence="10" type="ORF">PENARI_c076G03048</name>
</gene>
<dbReference type="Gene3D" id="3.40.366.10">
    <property type="entry name" value="Malonyl-Coenzyme A Acyl Carrier Protein, domain 2"/>
    <property type="match status" value="1"/>
</dbReference>
<reference evidence="10 11" key="1">
    <citation type="journal article" date="2016" name="Sci. Rep.">
        <title>Penicillium arizonense, a new, genome sequenced fungal species, reveals a high chemical diversity in secreted metabolites.</title>
        <authorList>
            <person name="Grijseels S."/>
            <person name="Nielsen J.C."/>
            <person name="Randelovic M."/>
            <person name="Nielsen J."/>
            <person name="Nielsen K.F."/>
            <person name="Workman M."/>
            <person name="Frisvad J.C."/>
        </authorList>
    </citation>
    <scope>NUCLEOTIDE SEQUENCE [LARGE SCALE GENOMIC DNA]</scope>
    <source>
        <strain evidence="10 11">CBS 141311</strain>
    </source>
</reference>
<accession>A0A1F5L1D4</accession>
<dbReference type="Pfam" id="PF00698">
    <property type="entry name" value="Acyl_transf_1"/>
    <property type="match status" value="1"/>
</dbReference>
<dbReference type="EMBL" id="LXJU01000076">
    <property type="protein sequence ID" value="OGE47012.1"/>
    <property type="molecule type" value="Genomic_DNA"/>
</dbReference>
<dbReference type="Pfam" id="PF16197">
    <property type="entry name" value="KAsynt_C_assoc"/>
    <property type="match status" value="1"/>
</dbReference>
<dbReference type="Pfam" id="PF08240">
    <property type="entry name" value="ADH_N"/>
    <property type="match status" value="1"/>
</dbReference>
<proteinExistence type="predicted"/>
<dbReference type="Gene3D" id="3.40.50.720">
    <property type="entry name" value="NAD(P)-binding Rossmann-like Domain"/>
    <property type="match status" value="1"/>
</dbReference>
<evidence type="ECO:0000259" key="9">
    <source>
        <dbReference type="PROSITE" id="PS52019"/>
    </source>
</evidence>
<evidence type="ECO:0000256" key="6">
    <source>
        <dbReference type="PROSITE-ProRule" id="PRU01363"/>
    </source>
</evidence>
<comment type="caution">
    <text evidence="10">The sequence shown here is derived from an EMBL/GenBank/DDBJ whole genome shotgun (WGS) entry which is preliminary data.</text>
</comment>
<dbReference type="GO" id="GO:0006633">
    <property type="term" value="P:fatty acid biosynthetic process"/>
    <property type="evidence" value="ECO:0007669"/>
    <property type="project" value="InterPro"/>
</dbReference>
<dbReference type="SMART" id="SM00827">
    <property type="entry name" value="PKS_AT"/>
    <property type="match status" value="1"/>
</dbReference>
<dbReference type="Proteomes" id="UP000177622">
    <property type="component" value="Unassembled WGS sequence"/>
</dbReference>
<dbReference type="SUPFAM" id="SSF55048">
    <property type="entry name" value="Probable ACP-binding domain of malonyl-CoA ACP transacylase"/>
    <property type="match status" value="1"/>
</dbReference>
<keyword evidence="2" id="KW-0597">Phosphoprotein</keyword>
<feature type="active site" description="Proton donor; for dehydratase activity" evidence="6">
    <location>
        <position position="1162"/>
    </location>
</feature>
<dbReference type="InterPro" id="IPR013968">
    <property type="entry name" value="PKS_KR"/>
</dbReference>
<dbReference type="PROSITE" id="PS52004">
    <property type="entry name" value="KS3_2"/>
    <property type="match status" value="1"/>
</dbReference>
<dbReference type="GO" id="GO:1901336">
    <property type="term" value="P:lactone biosynthetic process"/>
    <property type="evidence" value="ECO:0007669"/>
    <property type="project" value="UniProtKB-ARBA"/>
</dbReference>
<dbReference type="OrthoDB" id="329835at2759"/>
<dbReference type="GO" id="GO:0031177">
    <property type="term" value="F:phosphopantetheine binding"/>
    <property type="evidence" value="ECO:0007669"/>
    <property type="project" value="InterPro"/>
</dbReference>
<organism evidence="10 11">
    <name type="scientific">Penicillium arizonense</name>
    <dbReference type="NCBI Taxonomy" id="1835702"/>
    <lineage>
        <taxon>Eukaryota</taxon>
        <taxon>Fungi</taxon>
        <taxon>Dikarya</taxon>
        <taxon>Ascomycota</taxon>
        <taxon>Pezizomycotina</taxon>
        <taxon>Eurotiomycetes</taxon>
        <taxon>Eurotiomycetidae</taxon>
        <taxon>Eurotiales</taxon>
        <taxon>Aspergillaceae</taxon>
        <taxon>Penicillium</taxon>
    </lineage>
</organism>
<sequence>MTNMNGADFEGVPPGDQGVPQPIAIIGYACRLPGQVTTPSDLWELCTRARSGWSPIPKERFSVEAFHHPNPSKVGSFNPKGGYFLDEDIARFDAPFFNLSVQEASSMDPQQRLLLECSYEALESAGIPKERLVHRDVGVFVGGNFSDYELNNVRDIETIPMYQATGCAPSLQSNRISYFFDLQGPSITVDTACSSSLVALHYGVQSLRSGESKEALIAGCHLNIVPDFFVSMSMSQLFNDEGKTFSFDDRATSGFARGEGSGVVILKPLDAALRDKDPIRAIIANSGVNQDGRTKGITMPNGQAQEQLIRRVYREANLSPEECGFVEMHGTGTKAGDPIEAAAVHAALGENRTPRNPLYIGSVKSNIGHLEGASGIISIIKAAMMLDRGFMLPNAEFKNPNPNIPMREWNMRVLTTTRPWPSRKKYLSVSNYGFGGTNAHVVLEKAPLASKAPVEAVEDVDVDPKRKLFLISANDKESIRTRIKDFGIYFEQHPEVFEKALFGNFAYTLGNKMSQLSYRVAVSATSLDDLGIRLAQLKINPSRVLGAPIASFVFTGQGSQWAHMGVSLMHEYPVYESAIKRADQCLRDLGAEFSLIEELEKDATTSEINSPHLSQPACTSLQIALVNLLGSWGIRPASVIGHSSGEISAAYAAGIYDLEGAMALAYRRGQMTCLLKSSFPSLKGAMIAVGASREAVEPMLNTLSGYSTVACVNSPSSVTVSGDVSAIDELEKVLQDKQLFNRKLKIDVAYHSDHMKNVAEEYLAAIESIQPFPSATALFYSSVYGRLAEPSELGPEYWVANLTSPVLFPDALGKIVSDDERRPNLFVEIGPHSAMKGPIMDTLKSLGPTVSKVGYIPTLLRNGDATQSVLDTAAAAYVRGVTLSMIDVNFPKTGAAKRWFLNNLPRYPWQHGNRYWHDARISQKHMVRDRARNDVLGVMANYSNDLEPTWRNIVRLDEVPYLRDHKMQGLAVYPLAGYLVMAIEAARRRAEHVDIQIAQFDLREVIVGAALVLTDDTDAETTITLRPHAEGTRGTSGLWDEFRVCSWSTKRGWTEHCTGQIRVRSDPKQQAAGISSPFETQATYTKAQIAQVQDSATNHVDISHMYQFLGDLGARYGPTFQSIENCYASPRHSVADLHVRNTRSVMPKGFEPPLTVHPSFLDGLLHLVWPILGQGLGRMDLDTLYMPTMIKRVTIGLNSPTTAGEYVKAYCNGSPSLPSPVPTKFDLFAIQEGSAEPLISMEGLILTPLRDPGTHREATRKLCYKIDWHPLAEIENTVEDVQEPTDPEEPNCHAYTDGDAVTNESAEANGHAQANGDAVKPKHDLFISHFGKSDGVADKLSIALSLEYGYESSVHTFGEVDYSQTHLVLLQTGANSLRHLTEDAFENLKKALLNARAVLWVYQLDSPDAQMTVGLTRTLRSETLAKIATLGLAPEDIENPEKPIKAAIDALWPTDGAQPSKDFEFKANGSELFVQRIVDDVAANSFVHNETHDMIISSQPFSQPGRRFKVQIGNPGALDSLYFVDDNCPPLGENEIELEVKASGLNFKDIVVSMGQLAQPYIGIECSGIVSSVGSNVKDVKVGQRVMAFPKGCFSTYARCPATSAAEIPADMSFEVAATVPVVFCTVYYTLFDLGQLQAGERVLIHAGAGGVGQAAIMVAQMIGADIFVTVGSLEKKVFLMTQYGIPEDRIFYSRDVSFARGIKRATNQAGVDVIVNSLAGELLRETWECLAPFGRFVEIGKADITKNTRLDMQPFENNVTFSSVDLTKVATFKPKLMKRLMGDVCRLLREGLVQPILPLSTYQISDIEKAFRTLQSGRSMGKIVVVPHEGDQVKAVAPKTSSTLLRPDASYILIGGTGGLGRSMAKWMSSKGAKNIVLVSRRAAINDKVQALIDTLAPLGVRIVVKACDVSSQLSVEALVNQEMKDLPPVRGVIHGAVVLRDMLFENMSLEDFTSVASNKVEGAWNLHNTLINSPLDFFIALSSVAGIVGNRGQAAYSAANVFLDGFMGYRQSLGLPGTSIDLAAVSDVGYLADTDAQRRHEVLRNIGSQTIDESEVLALVAAAVTGDLNQSCSGQCITGLKLDSLENNFWVQDAKFSVLYEAAKLTLGSSSQSDGPLVPLQVALSAASSKEEALQVCYGALAAKLAQVLVLSLEDMDPSVTVSSLGLDSLVAIEIRNWIAREANANVQVLGLLSSGNLMDLAEIILNKSQAYTRTE</sequence>
<dbReference type="InterPro" id="IPR032821">
    <property type="entry name" value="PKS_assoc"/>
</dbReference>
<dbReference type="Gene3D" id="3.40.47.10">
    <property type="match status" value="1"/>
</dbReference>
<dbReference type="SUPFAM" id="SSF53901">
    <property type="entry name" value="Thiolase-like"/>
    <property type="match status" value="1"/>
</dbReference>
<dbReference type="CDD" id="cd00833">
    <property type="entry name" value="PKS"/>
    <property type="match status" value="1"/>
</dbReference>
<dbReference type="InterPro" id="IPR018201">
    <property type="entry name" value="Ketoacyl_synth_AS"/>
</dbReference>
<dbReference type="InterPro" id="IPR036291">
    <property type="entry name" value="NAD(P)-bd_dom_sf"/>
</dbReference>
<dbReference type="PROSITE" id="PS00012">
    <property type="entry name" value="PHOSPHOPANTETHEINE"/>
    <property type="match status" value="1"/>
</dbReference>
<evidence type="ECO:0000256" key="5">
    <source>
        <dbReference type="ARBA" id="ARBA00023268"/>
    </source>
</evidence>
<dbReference type="InterPro" id="IPR020841">
    <property type="entry name" value="PKS_Beta-ketoAc_synthase_dom"/>
</dbReference>
<dbReference type="Pfam" id="PF23297">
    <property type="entry name" value="ACP_SdgA_C"/>
    <property type="match status" value="1"/>
</dbReference>
<keyword evidence="3" id="KW-0489">Methyltransferase</keyword>